<evidence type="ECO:0000259" key="1">
    <source>
        <dbReference type="Pfam" id="PF26138"/>
    </source>
</evidence>
<reference evidence="3" key="4">
    <citation type="journal article" date="2015" name="G3 (Bethesda)">
        <title>Genome sequences of three phytopathogenic species of the Magnaporthaceae family of fungi.</title>
        <authorList>
            <person name="Okagaki L.H."/>
            <person name="Nunes C.C."/>
            <person name="Sailsbery J."/>
            <person name="Clay B."/>
            <person name="Brown D."/>
            <person name="John T."/>
            <person name="Oh Y."/>
            <person name="Young N."/>
            <person name="Fitzgerald M."/>
            <person name="Haas B.J."/>
            <person name="Zeng Q."/>
            <person name="Young S."/>
            <person name="Adiconis X."/>
            <person name="Fan L."/>
            <person name="Levin J.Z."/>
            <person name="Mitchell T.K."/>
            <person name="Okubara P.A."/>
            <person name="Farman M.L."/>
            <person name="Kohn L.M."/>
            <person name="Birren B."/>
            <person name="Ma L.-J."/>
            <person name="Dean R.A."/>
        </authorList>
    </citation>
    <scope>NUCLEOTIDE SEQUENCE</scope>
    <source>
        <strain evidence="3">R3-111a-1</strain>
    </source>
</reference>
<dbReference type="GeneID" id="20352588"/>
<dbReference type="EMBL" id="GL385402">
    <property type="protein sequence ID" value="EJT69953.1"/>
    <property type="molecule type" value="Genomic_DNA"/>
</dbReference>
<dbReference type="AlphaFoldDB" id="J3PF51"/>
<dbReference type="Proteomes" id="UP000006039">
    <property type="component" value="Unassembled WGS sequence"/>
</dbReference>
<sequence length="436" mass="47944">MTSKDIGLSGFWVTPTHGATVLEITGKKSIVSGAPTLSDITIFEDVDVDITVEGKEELFSRVLNWLGGIDATDAENCITPFSIMSNHRHRDSEINNCGIQQGQGHSCGVSKGNLDGGLGVTKAEAVDDFGGLTLPKGPGDDLAESGVVREGLEQDECSNTSENVDTTMTSGLVEANAISYYRLSTPATVDGRPSVQTLFRITQRTFLELCAWLGNRGLVRGTRNVSLAEKVAWFLYICGQGCLIRMTGHFFGHSTETVHRGFREVLSALLHLTDAFVKPQSLADIPEPERMRLGVRRAPKTARELLTAPWSRYGSPGVRRPCIGTLEMIRDSPPEYHCDQQVKLVLVMAGLHNFIEESDSRAFSAPNFGDEQVVARRDITERREALAGRVEPGKESWDAYRDEIANTLWDDYQPTGVARGRCKTVRIVSMRGVRDR</sequence>
<dbReference type="EnsemblFungi" id="EJT69953">
    <property type="protein sequence ID" value="EJT69953"/>
    <property type="gene ID" value="GGTG_12130"/>
</dbReference>
<dbReference type="OrthoDB" id="4954565at2759"/>
<dbReference type="InterPro" id="IPR058353">
    <property type="entry name" value="DUF8040"/>
</dbReference>
<dbReference type="VEuPathDB" id="FungiDB:GGTG_12130"/>
<gene>
    <name evidence="3" type="primary">20352588</name>
    <name evidence="2" type="ORF">GGTG_12130</name>
</gene>
<keyword evidence="4" id="KW-1185">Reference proteome</keyword>
<dbReference type="HOGENOM" id="CLU_628567_0_0_1"/>
<dbReference type="eggNOG" id="KOG4585">
    <property type="taxonomic scope" value="Eukaryota"/>
</dbReference>
<reference evidence="2" key="3">
    <citation type="submission" date="2010-09" db="EMBL/GenBank/DDBJ databases">
        <title>Annotation of Gaeumannomyces graminis var. tritici R3-111a-1.</title>
        <authorList>
            <consortium name="The Broad Institute Genome Sequencing Platform"/>
            <person name="Ma L.-J."/>
            <person name="Dead R."/>
            <person name="Young S.K."/>
            <person name="Zeng Q."/>
            <person name="Gargeya S."/>
            <person name="Fitzgerald M."/>
            <person name="Haas B."/>
            <person name="Abouelleil A."/>
            <person name="Alvarado L."/>
            <person name="Arachchi H.M."/>
            <person name="Berlin A."/>
            <person name="Brown A."/>
            <person name="Chapman S.B."/>
            <person name="Chen Z."/>
            <person name="Dunbar C."/>
            <person name="Freedman E."/>
            <person name="Gearin G."/>
            <person name="Gellesch M."/>
            <person name="Goldberg J."/>
            <person name="Griggs A."/>
            <person name="Gujja S."/>
            <person name="Heiman D."/>
            <person name="Howarth C."/>
            <person name="Larson L."/>
            <person name="Lui A."/>
            <person name="MacDonald P.J.P."/>
            <person name="Mehta T."/>
            <person name="Montmayeur A."/>
            <person name="Murphy C."/>
            <person name="Neiman D."/>
            <person name="Pearson M."/>
            <person name="Priest M."/>
            <person name="Roberts A."/>
            <person name="Saif S."/>
            <person name="Shea T."/>
            <person name="Shenoy N."/>
            <person name="Sisk P."/>
            <person name="Stolte C."/>
            <person name="Sykes S."/>
            <person name="Yandava C."/>
            <person name="Wortman J."/>
            <person name="Nusbaum C."/>
            <person name="Birren B."/>
        </authorList>
    </citation>
    <scope>NUCLEOTIDE SEQUENCE</scope>
    <source>
        <strain evidence="2">R3-111a-1</strain>
    </source>
</reference>
<proteinExistence type="predicted"/>
<dbReference type="Pfam" id="PF26138">
    <property type="entry name" value="DUF8040"/>
    <property type="match status" value="1"/>
</dbReference>
<dbReference type="STRING" id="644352.J3PF51"/>
<reference evidence="2" key="2">
    <citation type="submission" date="2010-07" db="EMBL/GenBank/DDBJ databases">
        <authorList>
            <consortium name="The Broad Institute Genome Sequencing Platform"/>
            <consortium name="Broad Institute Genome Sequencing Center for Infectious Disease"/>
            <person name="Ma L.-J."/>
            <person name="Dead R."/>
            <person name="Young S."/>
            <person name="Zeng Q."/>
            <person name="Koehrsen M."/>
            <person name="Alvarado L."/>
            <person name="Berlin A."/>
            <person name="Chapman S.B."/>
            <person name="Chen Z."/>
            <person name="Freedman E."/>
            <person name="Gellesch M."/>
            <person name="Goldberg J."/>
            <person name="Griggs A."/>
            <person name="Gujja S."/>
            <person name="Heilman E.R."/>
            <person name="Heiman D."/>
            <person name="Hepburn T."/>
            <person name="Howarth C."/>
            <person name="Jen D."/>
            <person name="Larson L."/>
            <person name="Mehta T."/>
            <person name="Neiman D."/>
            <person name="Pearson M."/>
            <person name="Roberts A."/>
            <person name="Saif S."/>
            <person name="Shea T."/>
            <person name="Shenoy N."/>
            <person name="Sisk P."/>
            <person name="Stolte C."/>
            <person name="Sykes S."/>
            <person name="Walk T."/>
            <person name="White J."/>
            <person name="Yandava C."/>
            <person name="Haas B."/>
            <person name="Nusbaum C."/>
            <person name="Birren B."/>
        </authorList>
    </citation>
    <scope>NUCLEOTIDE SEQUENCE</scope>
    <source>
        <strain evidence="2">R3-111a-1</strain>
    </source>
</reference>
<evidence type="ECO:0000313" key="2">
    <source>
        <dbReference type="EMBL" id="EJT69953.1"/>
    </source>
</evidence>
<evidence type="ECO:0000313" key="4">
    <source>
        <dbReference type="Proteomes" id="UP000006039"/>
    </source>
</evidence>
<protein>
    <recommendedName>
        <fullName evidence="1">DUF8040 domain-containing protein</fullName>
    </recommendedName>
</protein>
<feature type="domain" description="DUF8040" evidence="1">
    <location>
        <begin position="195"/>
        <end position="270"/>
    </location>
</feature>
<name>J3PF51_GAET3</name>
<reference evidence="3" key="5">
    <citation type="submission" date="2018-04" db="UniProtKB">
        <authorList>
            <consortium name="EnsemblFungi"/>
        </authorList>
    </citation>
    <scope>IDENTIFICATION</scope>
    <source>
        <strain evidence="3">R3-111a-1</strain>
    </source>
</reference>
<accession>J3PF51</accession>
<evidence type="ECO:0000313" key="3">
    <source>
        <dbReference type="EnsemblFungi" id="EJT69953"/>
    </source>
</evidence>
<organism evidence="2">
    <name type="scientific">Gaeumannomyces tritici (strain R3-111a-1)</name>
    <name type="common">Wheat and barley take-all root rot fungus</name>
    <name type="synonym">Gaeumannomyces graminis var. tritici</name>
    <dbReference type="NCBI Taxonomy" id="644352"/>
    <lineage>
        <taxon>Eukaryota</taxon>
        <taxon>Fungi</taxon>
        <taxon>Dikarya</taxon>
        <taxon>Ascomycota</taxon>
        <taxon>Pezizomycotina</taxon>
        <taxon>Sordariomycetes</taxon>
        <taxon>Sordariomycetidae</taxon>
        <taxon>Magnaporthales</taxon>
        <taxon>Magnaporthaceae</taxon>
        <taxon>Gaeumannomyces</taxon>
    </lineage>
</organism>
<reference evidence="4" key="1">
    <citation type="submission" date="2010-07" db="EMBL/GenBank/DDBJ databases">
        <title>The genome sequence of Gaeumannomyces graminis var. tritici strain R3-111a-1.</title>
        <authorList>
            <consortium name="The Broad Institute Genome Sequencing Platform"/>
            <person name="Ma L.-J."/>
            <person name="Dead R."/>
            <person name="Young S."/>
            <person name="Zeng Q."/>
            <person name="Koehrsen M."/>
            <person name="Alvarado L."/>
            <person name="Berlin A."/>
            <person name="Chapman S.B."/>
            <person name="Chen Z."/>
            <person name="Freedman E."/>
            <person name="Gellesch M."/>
            <person name="Goldberg J."/>
            <person name="Griggs A."/>
            <person name="Gujja S."/>
            <person name="Heilman E.R."/>
            <person name="Heiman D."/>
            <person name="Hepburn T."/>
            <person name="Howarth C."/>
            <person name="Jen D."/>
            <person name="Larson L."/>
            <person name="Mehta T."/>
            <person name="Neiman D."/>
            <person name="Pearson M."/>
            <person name="Roberts A."/>
            <person name="Saif S."/>
            <person name="Shea T."/>
            <person name="Shenoy N."/>
            <person name="Sisk P."/>
            <person name="Stolte C."/>
            <person name="Sykes S."/>
            <person name="Walk T."/>
            <person name="White J."/>
            <person name="Yandava C."/>
            <person name="Haas B."/>
            <person name="Nusbaum C."/>
            <person name="Birren B."/>
        </authorList>
    </citation>
    <scope>NUCLEOTIDE SEQUENCE [LARGE SCALE GENOMIC DNA]</scope>
    <source>
        <strain evidence="4">R3-111a-1</strain>
    </source>
</reference>
<dbReference type="RefSeq" id="XP_009228287.1">
    <property type="nucleotide sequence ID" value="XM_009230023.1"/>
</dbReference>